<organism evidence="4 5">
    <name type="scientific">Segatella copri</name>
    <dbReference type="NCBI Taxonomy" id="165179"/>
    <lineage>
        <taxon>Bacteria</taxon>
        <taxon>Pseudomonadati</taxon>
        <taxon>Bacteroidota</taxon>
        <taxon>Bacteroidia</taxon>
        <taxon>Bacteroidales</taxon>
        <taxon>Prevotellaceae</taxon>
        <taxon>Segatella</taxon>
    </lineage>
</organism>
<dbReference type="Gene3D" id="3.90.550.10">
    <property type="entry name" value="Spore Coat Polysaccharide Biosynthesis Protein SpsA, Chain A"/>
    <property type="match status" value="1"/>
</dbReference>
<reference evidence="4 5" key="1">
    <citation type="submission" date="2018-08" db="EMBL/GenBank/DDBJ databases">
        <title>A genome reference for cultivated species of the human gut microbiota.</title>
        <authorList>
            <person name="Zou Y."/>
            <person name="Xue W."/>
            <person name="Luo G."/>
        </authorList>
    </citation>
    <scope>NUCLEOTIDE SEQUENCE [LARGE SCALE GENOMIC DNA]</scope>
    <source>
        <strain evidence="4 5">AF10-17</strain>
    </source>
</reference>
<dbReference type="GO" id="GO:0016758">
    <property type="term" value="F:hexosyltransferase activity"/>
    <property type="evidence" value="ECO:0007669"/>
    <property type="project" value="UniProtKB-ARBA"/>
</dbReference>
<sequence length="320" mass="37151">MLLSLILPVYNVEAYLGRCIESSLHQNLPKSEYEIIVVIDGSPDHSEDVAKKFQKTNDNIRIINRVNGGLSAARNTGLKAALGDFVWFIDSDDFIKENVLLDITEQLKKNRLDCLWLDWQEVDERGGVIPPFAPHYYRKDRNVMSGNEFMSKVLSNYLFAWTFVYRRSFLLEHDLLFAEGMFYEDTDFAFRSLPLVQRIQQFDQVCYNYLQRDGSIVHNTNMRKLEDISKNCISATVAMKGCEPSQKRFYKMCFTGFYLLFLKEVLKSKNGEYAEYLIDQTRHNGFGKVYMFGNIKTKLIGFLYNILGVKAIYKILSSLI</sequence>
<dbReference type="Proteomes" id="UP000285776">
    <property type="component" value="Unassembled WGS sequence"/>
</dbReference>
<dbReference type="RefSeq" id="WP_118153863.1">
    <property type="nucleotide sequence ID" value="NZ_QSAV01000038.1"/>
</dbReference>
<dbReference type="PANTHER" id="PTHR22916:SF51">
    <property type="entry name" value="GLYCOSYLTRANSFERASE EPSH-RELATED"/>
    <property type="match status" value="1"/>
</dbReference>
<dbReference type="EMBL" id="QSAV01000038">
    <property type="protein sequence ID" value="RGW77186.1"/>
    <property type="molecule type" value="Genomic_DNA"/>
</dbReference>
<dbReference type="PANTHER" id="PTHR22916">
    <property type="entry name" value="GLYCOSYLTRANSFERASE"/>
    <property type="match status" value="1"/>
</dbReference>
<feature type="domain" description="Glycosyltransferase 2-like" evidence="3">
    <location>
        <begin position="4"/>
        <end position="132"/>
    </location>
</feature>
<proteinExistence type="predicted"/>
<dbReference type="InterPro" id="IPR001173">
    <property type="entry name" value="Glyco_trans_2-like"/>
</dbReference>
<evidence type="ECO:0000256" key="1">
    <source>
        <dbReference type="ARBA" id="ARBA00022676"/>
    </source>
</evidence>
<dbReference type="CDD" id="cd00761">
    <property type="entry name" value="Glyco_tranf_GTA_type"/>
    <property type="match status" value="1"/>
</dbReference>
<dbReference type="Pfam" id="PF00535">
    <property type="entry name" value="Glycos_transf_2"/>
    <property type="match status" value="1"/>
</dbReference>
<dbReference type="AlphaFoldDB" id="A0AA92UA32"/>
<name>A0AA92UA32_9BACT</name>
<dbReference type="InterPro" id="IPR029044">
    <property type="entry name" value="Nucleotide-diphossugar_trans"/>
</dbReference>
<dbReference type="SUPFAM" id="SSF53448">
    <property type="entry name" value="Nucleotide-diphospho-sugar transferases"/>
    <property type="match status" value="1"/>
</dbReference>
<gene>
    <name evidence="4" type="ORF">DWV53_11155</name>
</gene>
<keyword evidence="2" id="KW-0808">Transferase</keyword>
<accession>A0AA92UA32</accession>
<keyword evidence="1" id="KW-0328">Glycosyltransferase</keyword>
<comment type="caution">
    <text evidence="4">The sequence shown here is derived from an EMBL/GenBank/DDBJ whole genome shotgun (WGS) entry which is preliminary data.</text>
</comment>
<evidence type="ECO:0000313" key="5">
    <source>
        <dbReference type="Proteomes" id="UP000285776"/>
    </source>
</evidence>
<evidence type="ECO:0000256" key="2">
    <source>
        <dbReference type="ARBA" id="ARBA00022679"/>
    </source>
</evidence>
<protein>
    <submittedName>
        <fullName evidence="4">Glycosyltransferase</fullName>
    </submittedName>
</protein>
<evidence type="ECO:0000259" key="3">
    <source>
        <dbReference type="Pfam" id="PF00535"/>
    </source>
</evidence>
<evidence type="ECO:0000313" key="4">
    <source>
        <dbReference type="EMBL" id="RGW77186.1"/>
    </source>
</evidence>